<evidence type="ECO:0000256" key="7">
    <source>
        <dbReference type="SAM" id="MobiDB-lite"/>
    </source>
</evidence>
<keyword evidence="2" id="KW-0238">DNA-binding</keyword>
<feature type="coiled-coil region" evidence="6">
    <location>
        <begin position="482"/>
        <end position="512"/>
    </location>
</feature>
<evidence type="ECO:0000256" key="6">
    <source>
        <dbReference type="SAM" id="Coils"/>
    </source>
</evidence>
<organism evidence="9">
    <name type="scientific">uncultured Rubrobacteraceae bacterium</name>
    <dbReference type="NCBI Taxonomy" id="349277"/>
    <lineage>
        <taxon>Bacteria</taxon>
        <taxon>Bacillati</taxon>
        <taxon>Actinomycetota</taxon>
        <taxon>Rubrobacteria</taxon>
        <taxon>Rubrobacterales</taxon>
        <taxon>Rubrobacteraceae</taxon>
        <taxon>environmental samples</taxon>
    </lineage>
</organism>
<reference evidence="9" key="1">
    <citation type="submission" date="2020-02" db="EMBL/GenBank/DDBJ databases">
        <authorList>
            <person name="Meier V. D."/>
        </authorList>
    </citation>
    <scope>NUCLEOTIDE SEQUENCE</scope>
    <source>
        <strain evidence="9">AVDCRST_MAG01</strain>
    </source>
</reference>
<dbReference type="AlphaFoldDB" id="A0A6J4PJ87"/>
<evidence type="ECO:0000313" key="9">
    <source>
        <dbReference type="EMBL" id="CAA9416132.1"/>
    </source>
</evidence>
<evidence type="ECO:0000256" key="1">
    <source>
        <dbReference type="ARBA" id="ARBA00022908"/>
    </source>
</evidence>
<evidence type="ECO:0000256" key="4">
    <source>
        <dbReference type="PIRSR" id="PIRSR606118-50"/>
    </source>
</evidence>
<gene>
    <name evidence="9" type="ORF">AVDCRST_MAG01-01-1935</name>
</gene>
<feature type="domain" description="Resolvase/invertase-type recombinase catalytic" evidence="8">
    <location>
        <begin position="11"/>
        <end position="157"/>
    </location>
</feature>
<dbReference type="GO" id="GO:0003677">
    <property type="term" value="F:DNA binding"/>
    <property type="evidence" value="ECO:0007669"/>
    <property type="project" value="UniProtKB-KW"/>
</dbReference>
<dbReference type="GO" id="GO:0015074">
    <property type="term" value="P:DNA integration"/>
    <property type="evidence" value="ECO:0007669"/>
    <property type="project" value="UniProtKB-KW"/>
</dbReference>
<dbReference type="PROSITE" id="PS51736">
    <property type="entry name" value="RECOMBINASES_3"/>
    <property type="match status" value="1"/>
</dbReference>
<keyword evidence="3" id="KW-0233">DNA recombination</keyword>
<dbReference type="PROSITE" id="PS00397">
    <property type="entry name" value="RECOMBINASES_1"/>
    <property type="match status" value="1"/>
</dbReference>
<proteinExistence type="predicted"/>
<feature type="region of interest" description="Disordered" evidence="7">
    <location>
        <begin position="277"/>
        <end position="298"/>
    </location>
</feature>
<dbReference type="GO" id="GO:0000150">
    <property type="term" value="F:DNA strand exchange activity"/>
    <property type="evidence" value="ECO:0007669"/>
    <property type="project" value="InterPro"/>
</dbReference>
<keyword evidence="1" id="KW-0229">DNA integration</keyword>
<feature type="active site" description="O-(5'-phospho-DNA)-serine intermediate" evidence="4 5">
    <location>
        <position position="19"/>
    </location>
</feature>
<protein>
    <recommendedName>
        <fullName evidence="8">Resolvase/invertase-type recombinase catalytic domain-containing protein</fullName>
    </recommendedName>
</protein>
<dbReference type="InterPro" id="IPR050639">
    <property type="entry name" value="SSR_resolvase"/>
</dbReference>
<dbReference type="Gene3D" id="3.90.1750.20">
    <property type="entry name" value="Putative Large Serine Recombinase, Chain B, Domain 2"/>
    <property type="match status" value="1"/>
</dbReference>
<dbReference type="Gene3D" id="3.40.50.1390">
    <property type="entry name" value="Resolvase, N-terminal catalytic domain"/>
    <property type="match status" value="1"/>
</dbReference>
<dbReference type="InterPro" id="IPR006119">
    <property type="entry name" value="Resolv_N"/>
</dbReference>
<accession>A0A6J4PJ87</accession>
<dbReference type="InterPro" id="IPR036162">
    <property type="entry name" value="Resolvase-like_N_sf"/>
</dbReference>
<dbReference type="Pfam" id="PF13408">
    <property type="entry name" value="Zn_ribbon_recom"/>
    <property type="match status" value="1"/>
</dbReference>
<dbReference type="PANTHER" id="PTHR30461">
    <property type="entry name" value="DNA-INVERTASE FROM LAMBDOID PROPHAGE"/>
    <property type="match status" value="1"/>
</dbReference>
<evidence type="ECO:0000256" key="3">
    <source>
        <dbReference type="ARBA" id="ARBA00023172"/>
    </source>
</evidence>
<dbReference type="InterPro" id="IPR025827">
    <property type="entry name" value="Zn_ribbon_recom_dom"/>
</dbReference>
<dbReference type="CDD" id="cd00338">
    <property type="entry name" value="Ser_Recombinase"/>
    <property type="match status" value="1"/>
</dbReference>
<dbReference type="InterPro" id="IPR006118">
    <property type="entry name" value="Recombinase_CS"/>
</dbReference>
<sequence>MSSTNGHGPKKAVLYARVSTDEQARSGYSLRQQVERLRDHAASEGYGVLEEILDPGQSGVSLQRPGLDRVRDLVAGGGVSVVFAQDRDRFAREPAYLYLLKQEFGEHGTIIRALNDRGDDSPEGELTDGILDQLAKFERAKTAERTRRGKLRRAREGKVIAGHTPPYGFAYNEARDNLVPEERQMRVAQRILRELAGGTSVFGISQTLMREGVPAPRAGANWNHAAIRRIVLSDLYVRHTADEVRGMVSAEVAARLDSSGATEYGVWHFNTKRTTRSHVSRVGPNGREYAERQRTHAKPKEEWIPVPVPLGEGHGVPRATVEAARETMRSRARHYRETSRVWELAGGVFYCVHCDRRMSFANVKRKNGKRMAYYRCQGHRRNGHKEGCPNARHYRALETEDLVWRFVRGLLTDPDRLRRGLDAMIEEKRRGLRGDPDRESRLWLERIADVDRQRARAQGLAIEGLLSPEELRSKLSALEGIREAAARELEALKGHREEAEELERDRDALLAGYAGLVPRGLDALEPEDRRWTYGRIRLKVFGHSDGTIVATWAFGQDAGVVSEYTHEDEGNAYLRLGEVLTKLGREDEAREAYGAGVGQAEKFGHSGMAEDLRLARIQLGG</sequence>
<evidence type="ECO:0000256" key="5">
    <source>
        <dbReference type="PROSITE-ProRule" id="PRU10137"/>
    </source>
</evidence>
<dbReference type="InterPro" id="IPR038109">
    <property type="entry name" value="DNA_bind_recomb_sf"/>
</dbReference>
<dbReference type="SMART" id="SM00857">
    <property type="entry name" value="Resolvase"/>
    <property type="match status" value="1"/>
</dbReference>
<dbReference type="SUPFAM" id="SSF53041">
    <property type="entry name" value="Resolvase-like"/>
    <property type="match status" value="1"/>
</dbReference>
<name>A0A6J4PJ87_9ACTN</name>
<feature type="compositionally biased region" description="Basic and acidic residues" evidence="7">
    <location>
        <begin position="288"/>
        <end position="298"/>
    </location>
</feature>
<dbReference type="Pfam" id="PF00239">
    <property type="entry name" value="Resolvase"/>
    <property type="match status" value="1"/>
</dbReference>
<dbReference type="Pfam" id="PF07508">
    <property type="entry name" value="Recombinase"/>
    <property type="match status" value="1"/>
</dbReference>
<dbReference type="InterPro" id="IPR011109">
    <property type="entry name" value="DNA_bind_recombinase_dom"/>
</dbReference>
<dbReference type="EMBL" id="CADCUW010000283">
    <property type="protein sequence ID" value="CAA9416132.1"/>
    <property type="molecule type" value="Genomic_DNA"/>
</dbReference>
<dbReference type="PANTHER" id="PTHR30461:SF23">
    <property type="entry name" value="DNA RECOMBINASE-RELATED"/>
    <property type="match status" value="1"/>
</dbReference>
<evidence type="ECO:0000256" key="2">
    <source>
        <dbReference type="ARBA" id="ARBA00023125"/>
    </source>
</evidence>
<evidence type="ECO:0000259" key="8">
    <source>
        <dbReference type="PROSITE" id="PS51736"/>
    </source>
</evidence>
<keyword evidence="6" id="KW-0175">Coiled coil</keyword>